<accession>A0A9D2N1B7</accession>
<feature type="transmembrane region" description="Helical" evidence="1">
    <location>
        <begin position="382"/>
        <end position="404"/>
    </location>
</feature>
<feature type="transmembrane region" description="Helical" evidence="1">
    <location>
        <begin position="87"/>
        <end position="104"/>
    </location>
</feature>
<dbReference type="AlphaFoldDB" id="A0A9D2N1B7"/>
<feature type="transmembrane region" description="Helical" evidence="1">
    <location>
        <begin position="217"/>
        <end position="238"/>
    </location>
</feature>
<dbReference type="Proteomes" id="UP000823910">
    <property type="component" value="Unassembled WGS sequence"/>
</dbReference>
<feature type="transmembrane region" description="Helical" evidence="1">
    <location>
        <begin position="292"/>
        <end position="311"/>
    </location>
</feature>
<keyword evidence="1" id="KW-1133">Transmembrane helix</keyword>
<reference evidence="2" key="2">
    <citation type="submission" date="2021-04" db="EMBL/GenBank/DDBJ databases">
        <authorList>
            <person name="Gilroy R."/>
        </authorList>
    </citation>
    <scope>NUCLEOTIDE SEQUENCE</scope>
    <source>
        <strain evidence="2">CHK180-15479</strain>
    </source>
</reference>
<feature type="transmembrane region" description="Helical" evidence="1">
    <location>
        <begin position="355"/>
        <end position="376"/>
    </location>
</feature>
<reference evidence="2" key="1">
    <citation type="journal article" date="2021" name="PeerJ">
        <title>Extensive microbial diversity within the chicken gut microbiome revealed by metagenomics and culture.</title>
        <authorList>
            <person name="Gilroy R."/>
            <person name="Ravi A."/>
            <person name="Getino M."/>
            <person name="Pursley I."/>
            <person name="Horton D.L."/>
            <person name="Alikhan N.F."/>
            <person name="Baker D."/>
            <person name="Gharbi K."/>
            <person name="Hall N."/>
            <person name="Watson M."/>
            <person name="Adriaenssens E.M."/>
            <person name="Foster-Nyarko E."/>
            <person name="Jarju S."/>
            <person name="Secka A."/>
            <person name="Antonio M."/>
            <person name="Oren A."/>
            <person name="Chaudhuri R.R."/>
            <person name="La Ragione R."/>
            <person name="Hildebrand F."/>
            <person name="Pallen M.J."/>
        </authorList>
    </citation>
    <scope>NUCLEOTIDE SEQUENCE</scope>
    <source>
        <strain evidence="2">CHK180-15479</strain>
    </source>
</reference>
<feature type="transmembrane region" description="Helical" evidence="1">
    <location>
        <begin position="323"/>
        <end position="343"/>
    </location>
</feature>
<evidence type="ECO:0000256" key="1">
    <source>
        <dbReference type="SAM" id="Phobius"/>
    </source>
</evidence>
<protein>
    <submittedName>
        <fullName evidence="2">Uncharacterized protein</fullName>
    </submittedName>
</protein>
<evidence type="ECO:0000313" key="3">
    <source>
        <dbReference type="Proteomes" id="UP000823910"/>
    </source>
</evidence>
<proteinExistence type="predicted"/>
<feature type="transmembrane region" description="Helical" evidence="1">
    <location>
        <begin position="111"/>
        <end position="127"/>
    </location>
</feature>
<sequence>MNRERIKTILYWVLPIIGGAFCVWYITKATTDVVYSDYIRLVNSYLPDIYDIRKFLVPDVLTRVPINYLERIINVELFGYSVFFERVLGVFGLCLAGWVFGIYCKSHRLNILWFVLLMAVMFSLNKWEMLTNGSGWSHFLAFGGFYYHEVVLDRVWAGKEKPHDRIRLSLLPWIIILGAAGPYCASYASVLIVAYGFCLLMERLNRRPGGKTDQPYVLYLLCALLPLLLYIISNSFVIEEHAGATGRPLWVILAENPTFPIRFILKSLAGILVGGEELQTLMTNGELSNKGCYFLGMFVGLGYLTALWMNFRFRIWERSIMPLMLLAGGGMNHLLVFMTRYIFEKEEYALNSSRYTLQFQVGVFGIILTFALAMQIKEVGKWLYGTLALVFCVAFLWGNVYTTYHEVDKAKYRKERFEQIKARALEVPGMTDEEFAAQADDLADEFEYWNGNEKIRKAFQILEENHWNVFRE</sequence>
<feature type="transmembrane region" description="Helical" evidence="1">
    <location>
        <begin position="9"/>
        <end position="27"/>
    </location>
</feature>
<dbReference type="EMBL" id="DWWT01000075">
    <property type="protein sequence ID" value="HJC07199.1"/>
    <property type="molecule type" value="Genomic_DNA"/>
</dbReference>
<organism evidence="2 3">
    <name type="scientific">Candidatus Enterocloster excrementipullorum</name>
    <dbReference type="NCBI Taxonomy" id="2838559"/>
    <lineage>
        <taxon>Bacteria</taxon>
        <taxon>Bacillati</taxon>
        <taxon>Bacillota</taxon>
        <taxon>Clostridia</taxon>
        <taxon>Lachnospirales</taxon>
        <taxon>Lachnospiraceae</taxon>
        <taxon>Enterocloster</taxon>
    </lineage>
</organism>
<keyword evidence="1" id="KW-0812">Transmembrane</keyword>
<name>A0A9D2N1B7_9FIRM</name>
<keyword evidence="1" id="KW-0472">Membrane</keyword>
<gene>
    <name evidence="2" type="ORF">H9704_13830</name>
</gene>
<comment type="caution">
    <text evidence="2">The sequence shown here is derived from an EMBL/GenBank/DDBJ whole genome shotgun (WGS) entry which is preliminary data.</text>
</comment>
<feature type="transmembrane region" description="Helical" evidence="1">
    <location>
        <begin position="173"/>
        <end position="197"/>
    </location>
</feature>
<evidence type="ECO:0000313" key="2">
    <source>
        <dbReference type="EMBL" id="HJC07199.1"/>
    </source>
</evidence>